<protein>
    <recommendedName>
        <fullName evidence="2">Phage tail collar domain-containing protein</fullName>
    </recommendedName>
</protein>
<dbReference type="EMBL" id="QANO01000192">
    <property type="protein sequence ID" value="PTU49247.1"/>
    <property type="molecule type" value="Genomic_DNA"/>
</dbReference>
<evidence type="ECO:0000313" key="3">
    <source>
        <dbReference type="EMBL" id="PTU49247.1"/>
    </source>
</evidence>
<organism evidence="3 4">
    <name type="scientific">Pseudomonas plecoglossicida</name>
    <dbReference type="NCBI Taxonomy" id="70775"/>
    <lineage>
        <taxon>Bacteria</taxon>
        <taxon>Pseudomonadati</taxon>
        <taxon>Pseudomonadota</taxon>
        <taxon>Gammaproteobacteria</taxon>
        <taxon>Pseudomonadales</taxon>
        <taxon>Pseudomonadaceae</taxon>
        <taxon>Pseudomonas</taxon>
    </lineage>
</organism>
<feature type="domain" description="Phage tail collar" evidence="2">
    <location>
        <begin position="47"/>
        <end position="104"/>
    </location>
</feature>
<comment type="caution">
    <text evidence="3">The sequence shown here is derived from an EMBL/GenBank/DDBJ whole genome shotgun (WGS) entry which is preliminary data.</text>
</comment>
<dbReference type="AlphaFoldDB" id="A0A2R7UAN8"/>
<evidence type="ECO:0000259" key="2">
    <source>
        <dbReference type="Pfam" id="PF07484"/>
    </source>
</evidence>
<feature type="compositionally biased region" description="Low complexity" evidence="1">
    <location>
        <begin position="140"/>
        <end position="159"/>
    </location>
</feature>
<sequence>MELAPLVSPAFSGVPTCPTAPTTTNNGQLASTAFVRNVVIQEGVQPGEISFFAGAAAPRGYIKANGAAVSRTAYPELFAAIGTTYGAGNGTTTFNVPDIRGEFVRGLDDGRGVDPGRVLGSWQNHLYASHTHAGTTDTQGAHAHTVTGSTTSSGSHSHTMNMGLNDIAGSRPAVSAPGASPGVIDGGFGGGDHSHSIYGTSDTAGAHSHTLQISASGGSETRGRNVALMAYIKF</sequence>
<reference evidence="3 4" key="1">
    <citation type="submission" date="2018-04" db="EMBL/GenBank/DDBJ databases">
        <authorList>
            <person name="Go L.Y."/>
            <person name="Mitchell J.A."/>
        </authorList>
    </citation>
    <scope>NUCLEOTIDE SEQUENCE [LARGE SCALE GENOMIC DNA]</scope>
    <source>
        <strain evidence="3 4">KCJK7865</strain>
    </source>
</reference>
<dbReference type="InterPro" id="IPR011083">
    <property type="entry name" value="Phage_tail_collar_dom"/>
</dbReference>
<dbReference type="InterPro" id="IPR037053">
    <property type="entry name" value="Phage_tail_collar_dom_sf"/>
</dbReference>
<evidence type="ECO:0000313" key="4">
    <source>
        <dbReference type="Proteomes" id="UP000244874"/>
    </source>
</evidence>
<dbReference type="Pfam" id="PF07484">
    <property type="entry name" value="Collar"/>
    <property type="match status" value="1"/>
</dbReference>
<name>A0A2R7UAN8_PSEDL</name>
<dbReference type="Gene3D" id="3.90.1340.10">
    <property type="entry name" value="Phage tail collar domain"/>
    <property type="match status" value="1"/>
</dbReference>
<dbReference type="Proteomes" id="UP000244874">
    <property type="component" value="Unassembled WGS sequence"/>
</dbReference>
<dbReference type="SUPFAM" id="SSF88874">
    <property type="entry name" value="Receptor-binding domain of short tail fibre protein gp12"/>
    <property type="match status" value="1"/>
</dbReference>
<evidence type="ECO:0000256" key="1">
    <source>
        <dbReference type="SAM" id="MobiDB-lite"/>
    </source>
</evidence>
<proteinExistence type="predicted"/>
<accession>A0A2R7UAN8</accession>
<feature type="region of interest" description="Disordered" evidence="1">
    <location>
        <begin position="134"/>
        <end position="191"/>
    </location>
</feature>
<gene>
    <name evidence="3" type="ORF">DBB42_26530</name>
</gene>
<dbReference type="RefSeq" id="WP_108481772.1">
    <property type="nucleotide sequence ID" value="NZ_QANO01000192.1"/>
</dbReference>